<sequence length="203" mass="22405">MELCTTTFQAFPHHNLLITNPKPTSAQTLTHSHSIRTLTSALSGLRSRLLSVRATSSEESGANPYAGKEPDVVVSTYDVPPPERNIYGRAVVEEAPQEYPTVNDSDGQTPISEFLENFNIKLDNDDAYVFLLYGSGALVTLWLVSAIIGAIDSIPLFPKLMEVVGLGYTIWFSSRYLIFKKNREELVAKVQGLKQQVLGSNDD</sequence>
<dbReference type="PANTHER" id="PTHR33222:SF2">
    <property type="entry name" value="PROTEIN CURVATURE THYLAKOID 1D, CHLOROPLASTIC"/>
    <property type="match status" value="1"/>
</dbReference>
<protein>
    <recommendedName>
        <fullName evidence="3">Cyanobacterial aminoacyl-tRNA synthetase CAAD domain-containing protein</fullName>
    </recommendedName>
</protein>
<proteinExistence type="predicted"/>
<keyword evidence="2" id="KW-1133">Transmembrane helix</keyword>
<dbReference type="AlphaFoldDB" id="A0AAW1YLS0"/>
<keyword evidence="2" id="KW-0472">Membrane</keyword>
<reference evidence="4 5" key="1">
    <citation type="journal article" date="2023" name="G3 (Bethesda)">
        <title>A chromosome-length genome assembly and annotation of blackberry (Rubus argutus, cv. 'Hillquist').</title>
        <authorList>
            <person name="Bruna T."/>
            <person name="Aryal R."/>
            <person name="Dudchenko O."/>
            <person name="Sargent D.J."/>
            <person name="Mead D."/>
            <person name="Buti M."/>
            <person name="Cavallini A."/>
            <person name="Hytonen T."/>
            <person name="Andres J."/>
            <person name="Pham M."/>
            <person name="Weisz D."/>
            <person name="Mascagni F."/>
            <person name="Usai G."/>
            <person name="Natali L."/>
            <person name="Bassil N."/>
            <person name="Fernandez G.E."/>
            <person name="Lomsadze A."/>
            <person name="Armour M."/>
            <person name="Olukolu B."/>
            <person name="Poorten T."/>
            <person name="Britton C."/>
            <person name="Davik J."/>
            <person name="Ashrafi H."/>
            <person name="Aiden E.L."/>
            <person name="Borodovsky M."/>
            <person name="Worthington M."/>
        </authorList>
    </citation>
    <scope>NUCLEOTIDE SEQUENCE [LARGE SCALE GENOMIC DNA]</scope>
    <source>
        <strain evidence="4">PI 553951</strain>
    </source>
</reference>
<evidence type="ECO:0000259" key="3">
    <source>
        <dbReference type="Pfam" id="PF14159"/>
    </source>
</evidence>
<evidence type="ECO:0000313" key="5">
    <source>
        <dbReference type="Proteomes" id="UP001457282"/>
    </source>
</evidence>
<dbReference type="InterPro" id="IPR025564">
    <property type="entry name" value="CAAD_dom"/>
</dbReference>
<evidence type="ECO:0000256" key="2">
    <source>
        <dbReference type="SAM" id="Phobius"/>
    </source>
</evidence>
<accession>A0AAW1YLS0</accession>
<keyword evidence="2" id="KW-0812">Transmembrane</keyword>
<feature type="transmembrane region" description="Helical" evidence="2">
    <location>
        <begin position="127"/>
        <end position="151"/>
    </location>
</feature>
<dbReference type="GO" id="GO:0009535">
    <property type="term" value="C:chloroplast thylakoid membrane"/>
    <property type="evidence" value="ECO:0007669"/>
    <property type="project" value="TreeGrafter"/>
</dbReference>
<evidence type="ECO:0000313" key="4">
    <source>
        <dbReference type="EMBL" id="KAK9949420.1"/>
    </source>
</evidence>
<dbReference type="Proteomes" id="UP001457282">
    <property type="component" value="Unassembled WGS sequence"/>
</dbReference>
<feature type="domain" description="Cyanobacterial aminoacyl-tRNA synthetase CAAD" evidence="3">
    <location>
        <begin position="124"/>
        <end position="199"/>
    </location>
</feature>
<dbReference type="Pfam" id="PF14159">
    <property type="entry name" value="CAAD"/>
    <property type="match status" value="1"/>
</dbReference>
<organism evidence="4 5">
    <name type="scientific">Rubus argutus</name>
    <name type="common">Southern blackberry</name>
    <dbReference type="NCBI Taxonomy" id="59490"/>
    <lineage>
        <taxon>Eukaryota</taxon>
        <taxon>Viridiplantae</taxon>
        <taxon>Streptophyta</taxon>
        <taxon>Embryophyta</taxon>
        <taxon>Tracheophyta</taxon>
        <taxon>Spermatophyta</taxon>
        <taxon>Magnoliopsida</taxon>
        <taxon>eudicotyledons</taxon>
        <taxon>Gunneridae</taxon>
        <taxon>Pentapetalae</taxon>
        <taxon>rosids</taxon>
        <taxon>fabids</taxon>
        <taxon>Rosales</taxon>
        <taxon>Rosaceae</taxon>
        <taxon>Rosoideae</taxon>
        <taxon>Rosoideae incertae sedis</taxon>
        <taxon>Rubus</taxon>
    </lineage>
</organism>
<comment type="subcellular location">
    <subcellularLocation>
        <location evidence="1">Membrane</location>
        <topology evidence="1">Multi-pass membrane protein</topology>
    </subcellularLocation>
</comment>
<feature type="transmembrane region" description="Helical" evidence="2">
    <location>
        <begin position="163"/>
        <end position="179"/>
    </location>
</feature>
<dbReference type="EMBL" id="JBEDUW010000001">
    <property type="protein sequence ID" value="KAK9949420.1"/>
    <property type="molecule type" value="Genomic_DNA"/>
</dbReference>
<name>A0AAW1YLS0_RUBAR</name>
<gene>
    <name evidence="4" type="ORF">M0R45_004943</name>
</gene>
<dbReference type="InterPro" id="IPR033344">
    <property type="entry name" value="CURT1"/>
</dbReference>
<dbReference type="PANTHER" id="PTHR33222">
    <property type="match status" value="1"/>
</dbReference>
<keyword evidence="5" id="KW-1185">Reference proteome</keyword>
<evidence type="ECO:0000256" key="1">
    <source>
        <dbReference type="ARBA" id="ARBA00004141"/>
    </source>
</evidence>
<comment type="caution">
    <text evidence="4">The sequence shown here is derived from an EMBL/GenBank/DDBJ whole genome shotgun (WGS) entry which is preliminary data.</text>
</comment>